<dbReference type="GO" id="GO:0005509">
    <property type="term" value="F:calcium ion binding"/>
    <property type="evidence" value="ECO:0007669"/>
    <property type="project" value="InterPro"/>
</dbReference>
<dbReference type="GO" id="GO:0007157">
    <property type="term" value="P:heterophilic cell-cell adhesion via plasma membrane cell adhesion molecules"/>
    <property type="evidence" value="ECO:0007669"/>
    <property type="project" value="TreeGrafter"/>
</dbReference>
<protein>
    <recommendedName>
        <fullName evidence="8">EGF-like domain-containing protein</fullName>
    </recommendedName>
</protein>
<dbReference type="Pfam" id="PF07645">
    <property type="entry name" value="EGF_CA"/>
    <property type="match status" value="3"/>
</dbReference>
<feature type="domain" description="EGF-like" evidence="8">
    <location>
        <begin position="276"/>
        <end position="312"/>
    </location>
</feature>
<evidence type="ECO:0000259" key="8">
    <source>
        <dbReference type="PROSITE" id="PS50026"/>
    </source>
</evidence>
<dbReference type="EMBL" id="AAPE02018171">
    <property type="status" value="NOT_ANNOTATED_CDS"/>
    <property type="molecule type" value="Genomic_DNA"/>
</dbReference>
<reference evidence="9" key="3">
    <citation type="submission" date="2025-09" db="UniProtKB">
        <authorList>
            <consortium name="Ensembl"/>
        </authorList>
    </citation>
    <scope>IDENTIFICATION</scope>
</reference>
<dbReference type="PRINTS" id="PR00011">
    <property type="entry name" value="EGFLAMININ"/>
</dbReference>
<dbReference type="EMBL" id="AAPE02018168">
    <property type="status" value="NOT_ANNOTATED_CDS"/>
    <property type="molecule type" value="Genomic_DNA"/>
</dbReference>
<evidence type="ECO:0000256" key="7">
    <source>
        <dbReference type="SAM" id="MobiDB-lite"/>
    </source>
</evidence>
<dbReference type="Gene3D" id="2.10.25.10">
    <property type="entry name" value="Laminin"/>
    <property type="match status" value="6"/>
</dbReference>
<feature type="disulfide bond" evidence="6">
    <location>
        <begin position="302"/>
        <end position="311"/>
    </location>
</feature>
<dbReference type="OMA" id="CTCANNS"/>
<comment type="caution">
    <text evidence="6">Lacks conserved residue(s) required for the propagation of feature annotation.</text>
</comment>
<dbReference type="InterPro" id="IPR049883">
    <property type="entry name" value="NOTCH1_EGF-like"/>
</dbReference>
<dbReference type="Pfam" id="PF14670">
    <property type="entry name" value="FXa_inhibition"/>
    <property type="match status" value="1"/>
</dbReference>
<dbReference type="Ensembl" id="ENSMLUT00000012983.2">
    <property type="protein sequence ID" value="ENSMLUP00000011812.2"/>
    <property type="gene ID" value="ENSMLUG00000012981.2"/>
</dbReference>
<feature type="disulfide bond" evidence="6">
    <location>
        <begin position="1049"/>
        <end position="1058"/>
    </location>
</feature>
<dbReference type="FunFam" id="2.170.300.10:FF:000002">
    <property type="entry name" value="Multiple epidermal growth factor-like domains 10"/>
    <property type="match status" value="2"/>
</dbReference>
<dbReference type="Gene3D" id="2.170.300.10">
    <property type="entry name" value="Tie2 ligand-binding domain superfamily"/>
    <property type="match status" value="5"/>
</dbReference>
<feature type="compositionally biased region" description="Gly residues" evidence="7">
    <location>
        <begin position="613"/>
        <end position="626"/>
    </location>
</feature>
<dbReference type="FunFam" id="2.10.25.10:FF:000037">
    <property type="entry name" value="Signal peptide, CUB domain and EGF-like domain-containing 2"/>
    <property type="match status" value="1"/>
</dbReference>
<dbReference type="PROSITE" id="PS01187">
    <property type="entry name" value="EGF_CA"/>
    <property type="match status" value="2"/>
</dbReference>
<evidence type="ECO:0000256" key="3">
    <source>
        <dbReference type="ARBA" id="ARBA00022737"/>
    </source>
</evidence>
<dbReference type="PROSITE" id="PS50026">
    <property type="entry name" value="EGF_3"/>
    <property type="match status" value="8"/>
</dbReference>
<feature type="domain" description="EGF-like" evidence="8">
    <location>
        <begin position="1024"/>
        <end position="1059"/>
    </location>
</feature>
<dbReference type="SMART" id="SM00181">
    <property type="entry name" value="EGF"/>
    <property type="match status" value="18"/>
</dbReference>
<dbReference type="InterPro" id="IPR013111">
    <property type="entry name" value="EGF_extracell"/>
</dbReference>
<dbReference type="Pfam" id="PF07974">
    <property type="entry name" value="EGF_2"/>
    <property type="match status" value="1"/>
</dbReference>
<dbReference type="EMBL" id="AAPE02018169">
    <property type="status" value="NOT_ANNOTATED_CDS"/>
    <property type="molecule type" value="Genomic_DNA"/>
</dbReference>
<evidence type="ECO:0000256" key="2">
    <source>
        <dbReference type="ARBA" id="ARBA00022729"/>
    </source>
</evidence>
<dbReference type="GO" id="GO:0005044">
    <property type="term" value="F:scavenger receptor activity"/>
    <property type="evidence" value="ECO:0007669"/>
    <property type="project" value="InterPro"/>
</dbReference>
<feature type="domain" description="EGF-like" evidence="8">
    <location>
        <begin position="1152"/>
        <end position="1187"/>
    </location>
</feature>
<feature type="disulfide bond" evidence="6">
    <location>
        <begin position="1220"/>
        <end position="1229"/>
    </location>
</feature>
<dbReference type="PANTHER" id="PTHR24043">
    <property type="entry name" value="SCAVENGER RECEPTOR CLASS F"/>
    <property type="match status" value="1"/>
</dbReference>
<dbReference type="STRING" id="59463.ENSMLUP00000011812"/>
<dbReference type="HOGENOM" id="CLU_004998_0_0_1"/>
<dbReference type="PROSITE" id="PS00010">
    <property type="entry name" value="ASX_HYDROXYL"/>
    <property type="match status" value="2"/>
</dbReference>
<dbReference type="FunFam" id="2.170.300.10:FF:000041">
    <property type="entry name" value="Tyrosine protein kinase receptor tie-1, putative"/>
    <property type="match status" value="2"/>
</dbReference>
<dbReference type="SMART" id="SM00179">
    <property type="entry name" value="EGF_CA"/>
    <property type="match status" value="5"/>
</dbReference>
<reference evidence="9 10" key="1">
    <citation type="journal article" date="2011" name="Nature">
        <title>A high-resolution map of human evolutionary constraint using 29 mammals.</title>
        <authorList>
            <person name="Lindblad-Toh K."/>
            <person name="Garber M."/>
            <person name="Zuk O."/>
            <person name="Lin M.F."/>
            <person name="Parker B.J."/>
            <person name="Washietl S."/>
            <person name="Kheradpour P."/>
            <person name="Ernst J."/>
            <person name="Jordan G."/>
            <person name="Mauceli E."/>
            <person name="Ward L.D."/>
            <person name="Lowe C.B."/>
            <person name="Holloway A.K."/>
            <person name="Clamp M."/>
            <person name="Gnerre S."/>
            <person name="Alfoldi J."/>
            <person name="Beal K."/>
            <person name="Chang J."/>
            <person name="Clawson H."/>
            <person name="Cuff J."/>
            <person name="Di Palma F."/>
            <person name="Fitzgerald S."/>
            <person name="Flicek P."/>
            <person name="Guttman M."/>
            <person name="Hubisz M.J."/>
            <person name="Jaffe D.B."/>
            <person name="Jungreis I."/>
            <person name="Kent W.J."/>
            <person name="Kostka D."/>
            <person name="Lara M."/>
            <person name="Martins A.L."/>
            <person name="Massingham T."/>
            <person name="Moltke I."/>
            <person name="Raney B.J."/>
            <person name="Rasmussen M.D."/>
            <person name="Robinson J."/>
            <person name="Stark A."/>
            <person name="Vilella A.J."/>
            <person name="Wen J."/>
            <person name="Xie X."/>
            <person name="Zody M.C."/>
            <person name="Baldwin J."/>
            <person name="Bloom T."/>
            <person name="Chin C.W."/>
            <person name="Heiman D."/>
            <person name="Nicol R."/>
            <person name="Nusbaum C."/>
            <person name="Young S."/>
            <person name="Wilkinson J."/>
            <person name="Worley K.C."/>
            <person name="Kovar C.L."/>
            <person name="Muzny D.M."/>
            <person name="Gibbs R.A."/>
            <person name="Cree A."/>
            <person name="Dihn H.H."/>
            <person name="Fowler G."/>
            <person name="Jhangiani S."/>
            <person name="Joshi V."/>
            <person name="Lee S."/>
            <person name="Lewis L.R."/>
            <person name="Nazareth L.V."/>
            <person name="Okwuonu G."/>
            <person name="Santibanez J."/>
            <person name="Warren W.C."/>
            <person name="Mardis E.R."/>
            <person name="Weinstock G.M."/>
            <person name="Wilson R.K."/>
            <person name="Delehaunty K."/>
            <person name="Dooling D."/>
            <person name="Fronik C."/>
            <person name="Fulton L."/>
            <person name="Fulton B."/>
            <person name="Graves T."/>
            <person name="Minx P."/>
            <person name="Sodergren E."/>
            <person name="Birney E."/>
            <person name="Margulies E.H."/>
            <person name="Herrero J."/>
            <person name="Green E.D."/>
            <person name="Haussler D."/>
            <person name="Siepel A."/>
            <person name="Goldman N."/>
            <person name="Pollard K.S."/>
            <person name="Pedersen J.S."/>
            <person name="Lander E.S."/>
            <person name="Kellis M."/>
        </authorList>
    </citation>
    <scope>NUCLEOTIDE SEQUENCE [LARGE SCALE GENOMIC DNA]</scope>
</reference>
<dbReference type="Proteomes" id="UP000001074">
    <property type="component" value="Unassembled WGS sequence"/>
</dbReference>
<keyword evidence="2" id="KW-0732">Signal</keyword>
<dbReference type="FunFam" id="2.10.25.10:FF:000005">
    <property type="entry name" value="Fibrillin 2"/>
    <property type="match status" value="1"/>
</dbReference>
<dbReference type="PANTHER" id="PTHR24043:SF8">
    <property type="entry name" value="EGF-LIKE DOMAIN-CONTAINING PROTEIN"/>
    <property type="match status" value="1"/>
</dbReference>
<keyword evidence="10" id="KW-1185">Reference proteome</keyword>
<feature type="disulfide bond" evidence="6">
    <location>
        <begin position="1134"/>
        <end position="1143"/>
    </location>
</feature>
<feature type="domain" description="EGF-like" evidence="8">
    <location>
        <begin position="498"/>
        <end position="534"/>
    </location>
</feature>
<organism evidence="9 10">
    <name type="scientific">Myotis lucifugus</name>
    <name type="common">Little brown bat</name>
    <dbReference type="NCBI Taxonomy" id="59463"/>
    <lineage>
        <taxon>Eukaryota</taxon>
        <taxon>Metazoa</taxon>
        <taxon>Chordata</taxon>
        <taxon>Craniata</taxon>
        <taxon>Vertebrata</taxon>
        <taxon>Euteleostomi</taxon>
        <taxon>Mammalia</taxon>
        <taxon>Eutheria</taxon>
        <taxon>Laurasiatheria</taxon>
        <taxon>Chiroptera</taxon>
        <taxon>Yangochiroptera</taxon>
        <taxon>Vespertilionidae</taxon>
        <taxon>Myotis</taxon>
    </lineage>
</organism>
<dbReference type="GeneTree" id="ENSGT00940000165767"/>
<evidence type="ECO:0000313" key="10">
    <source>
        <dbReference type="Proteomes" id="UP000001074"/>
    </source>
</evidence>
<dbReference type="InterPro" id="IPR002049">
    <property type="entry name" value="LE_dom"/>
</dbReference>
<feature type="domain" description="EGF-like" evidence="8">
    <location>
        <begin position="1109"/>
        <end position="1144"/>
    </location>
</feature>
<dbReference type="EMBL" id="AAPE02018170">
    <property type="status" value="NOT_ANNOTATED_CDS"/>
    <property type="molecule type" value="Genomic_DNA"/>
</dbReference>
<keyword evidence="3" id="KW-0677">Repeat</keyword>
<dbReference type="SUPFAM" id="SSF57184">
    <property type="entry name" value="Growth factor receptor domain"/>
    <property type="match status" value="2"/>
</dbReference>
<dbReference type="InParanoid" id="G1PLR7"/>
<feature type="disulfide bond" evidence="6">
    <location>
        <begin position="345"/>
        <end position="354"/>
    </location>
</feature>
<evidence type="ECO:0000256" key="4">
    <source>
        <dbReference type="ARBA" id="ARBA00023157"/>
    </source>
</evidence>
<feature type="domain" description="EGF-like" evidence="8">
    <location>
        <begin position="1195"/>
        <end position="1230"/>
    </location>
</feature>
<dbReference type="PROSITE" id="PS00022">
    <property type="entry name" value="EGF_1"/>
    <property type="match status" value="11"/>
</dbReference>
<dbReference type="InterPro" id="IPR000152">
    <property type="entry name" value="EGF-type_Asp/Asn_hydroxyl_site"/>
</dbReference>
<evidence type="ECO:0000256" key="1">
    <source>
        <dbReference type="ARBA" id="ARBA00022536"/>
    </source>
</evidence>
<feature type="region of interest" description="Disordered" evidence="7">
    <location>
        <begin position="606"/>
        <end position="627"/>
    </location>
</feature>
<evidence type="ECO:0000256" key="5">
    <source>
        <dbReference type="ARBA" id="ARBA00023180"/>
    </source>
</evidence>
<accession>G1PLR7</accession>
<dbReference type="InterPro" id="IPR009030">
    <property type="entry name" value="Growth_fac_rcpt_cys_sf"/>
</dbReference>
<keyword evidence="5" id="KW-0325">Glycoprotein</keyword>
<evidence type="ECO:0000313" key="9">
    <source>
        <dbReference type="Ensembl" id="ENSMLUP00000011812.2"/>
    </source>
</evidence>
<sequence>PCTGANGCAHICQSENGVARCACHPGYQLSEDKKACRDINECAEGLAHCGHRCVNSVGSFTCACHPGSELGADGKRCYRIELEIVNSCEKNNGGCSHHCEHALGGPHCSCNHGHRLDSDEKTCIDLDECESGEACCAQLCINYLGGYECSCKEGFQISSDGCGCDDVDECLDTSIVCDQVCINSVGTYHCTCEEGYRIGSDGKTCIYDDELEEGEEELEVVRFAGLLFKSPPRLLHYVAPSLPPTYQDEEDEDKVGKDIRGELALLPKVVCLDHTFGHDCSLSCEDCMNGGRCQEGKRGCSCPAGWGGVLCNETCSPETSGEECGSTCDCQNGGTCDPLTGQCQCPPGVHGKTCEHGCPKGLFGKNCKRKCNCANNGHCHRVYGACVCEPGRYGRFCHLNCPKGAYGAGCSSECQCVEENTLECSAKNGSCTCKSGYQGNRCQKVCSPGQFGPQLLKRCPVCSPGVHTCTHSHTYTRNTFPTHLPGTILIQACPDGLWGPECQVSCGPCENGGQCNKKTGNCDCPPGYTGKDCTTLKVSGGLNCSQIDAFCEHLIVCGTSTSQCTCLSNCCSAFQSICILGFYITSCTILHYCGNSKEASPRMQKCEYSPRQGTGGSSGRGQTGHRGGAKTHPCAHCSLAAHSSFQGVFPFCKCPEGTFDPKCKLSSQNQYGDGCLQNCRCLHNTGPYNKSNSCSLNAGINSTSMRNRCPKQCSILKTSKATDCYAGSGPAVVEKVSLIPGSTMSVYCGAHCEENVSFHLICSFDMYCSKAASAKILEVYDNTHCPQWLKSLCPEVCPGTLWGLNCHHVFCCQGGGRCHICTCVYGSCQYPKFFFSSIVDPPCLNSYNVTRCQADLSCQCSDGQGISYREPVFCFCPIFWWDAKCLLWQSNTLFCSAYLACQRHCAVVDGLEVCNCHSGETGILGPHNVPSSPRPLLIACCPALSCSSPSPLACCSALACSSLPPAVSPLKCPVCPPGTYGKDCKQVCQCSAEKEDCHPVTGRCTCLPGYHGNHCHLECPKGTYGPYCQRTCKCLNGGNCDTMIGTCDCPPGFIGADCSQTCPADHYGKDCVQRCSCGPGQCDPVTGECHCSPGHMGAKCQQGCPQTRYGPNCELICTCKNGGLCNPVDGSCTCGLGWTGNYCEKKCSPGYYGPGCHFNCTCQNSGVCNRFSGSCECLQGYYGRDCEHACLPGFYGLNCAHICDCRNGASCDAMSGQCICPAGFHGSQCEKECSPGMFGDNCQHLCDCESNISCHPVTGKCLCPPGRAGARCEAECRPGQYGPNCALTCQCVHRAQCNPLNGNCTCPSKRMGPTCEE</sequence>
<feature type="disulfide bond" evidence="6">
    <location>
        <begin position="524"/>
        <end position="533"/>
    </location>
</feature>
<dbReference type="eggNOG" id="KOG1218">
    <property type="taxonomic scope" value="Eukaryota"/>
</dbReference>
<dbReference type="InterPro" id="IPR000742">
    <property type="entry name" value="EGF"/>
</dbReference>
<reference evidence="9" key="2">
    <citation type="submission" date="2025-08" db="UniProtKB">
        <authorList>
            <consortium name="Ensembl"/>
        </authorList>
    </citation>
    <scope>IDENTIFICATION</scope>
</reference>
<keyword evidence="4 6" id="KW-1015">Disulfide bond</keyword>
<dbReference type="SUPFAM" id="SSF57196">
    <property type="entry name" value="EGF/Laminin"/>
    <property type="match status" value="2"/>
</dbReference>
<dbReference type="Pfam" id="PF00053">
    <property type="entry name" value="EGF_laminin"/>
    <property type="match status" value="5"/>
</dbReference>
<proteinExistence type="predicted"/>
<keyword evidence="1 6" id="KW-0245">EGF-like domain</keyword>
<name>G1PLR7_MYOLU</name>
<feature type="disulfide bond" evidence="6">
    <location>
        <begin position="1177"/>
        <end position="1186"/>
    </location>
</feature>
<dbReference type="InterPro" id="IPR001881">
    <property type="entry name" value="EGF-like_Ca-bd_dom"/>
</dbReference>
<dbReference type="InterPro" id="IPR042635">
    <property type="entry name" value="MEGF10/SREC1/2-like"/>
</dbReference>
<feature type="domain" description="EGF-like" evidence="8">
    <location>
        <begin position="38"/>
        <end position="78"/>
    </location>
</feature>
<feature type="domain" description="EGF-like" evidence="8">
    <location>
        <begin position="320"/>
        <end position="355"/>
    </location>
</feature>
<dbReference type="SMART" id="SM00180">
    <property type="entry name" value="EGF_Lam"/>
    <property type="match status" value="10"/>
</dbReference>
<dbReference type="InterPro" id="IPR018097">
    <property type="entry name" value="EGF_Ca-bd_CS"/>
</dbReference>
<dbReference type="PROSITE" id="PS01186">
    <property type="entry name" value="EGF_2"/>
    <property type="match status" value="2"/>
</dbReference>
<evidence type="ECO:0000256" key="6">
    <source>
        <dbReference type="PROSITE-ProRule" id="PRU00076"/>
    </source>
</evidence>